<dbReference type="NCBIfam" id="NF037995">
    <property type="entry name" value="TRAP_S1"/>
    <property type="match status" value="1"/>
</dbReference>
<dbReference type="RefSeq" id="WP_021495427.1">
    <property type="nucleotide sequence ID" value="NZ_AVQI01000009.1"/>
</dbReference>
<keyword evidence="6" id="KW-0675">Receptor</keyword>
<keyword evidence="3" id="KW-0813">Transport</keyword>
<protein>
    <submittedName>
        <fullName evidence="6">TRAP transporter solute receptor, DctP family</fullName>
    </submittedName>
</protein>
<comment type="subcellular location">
    <subcellularLocation>
        <location evidence="1">Cell envelope</location>
    </subcellularLocation>
</comment>
<dbReference type="CDD" id="cd13672">
    <property type="entry name" value="PBP2_TRAP_Siap"/>
    <property type="match status" value="1"/>
</dbReference>
<dbReference type="PIRSF" id="PIRSF006470">
    <property type="entry name" value="DctB"/>
    <property type="match status" value="1"/>
</dbReference>
<comment type="similarity">
    <text evidence="2">Belongs to the bacterial solute-binding protein 7 family.</text>
</comment>
<dbReference type="Proteomes" id="UP000016646">
    <property type="component" value="Unassembled WGS sequence"/>
</dbReference>
<accession>A0ABP2YNZ2</accession>
<evidence type="ECO:0000256" key="4">
    <source>
        <dbReference type="ARBA" id="ARBA00022729"/>
    </source>
</evidence>
<dbReference type="InterPro" id="IPR038404">
    <property type="entry name" value="TRAP_DctP_sf"/>
</dbReference>
<dbReference type="InterPro" id="IPR018389">
    <property type="entry name" value="DctP_fam"/>
</dbReference>
<dbReference type="Gene3D" id="3.40.190.170">
    <property type="entry name" value="Bacterial extracellular solute-binding protein, family 7"/>
    <property type="match status" value="1"/>
</dbReference>
<dbReference type="Pfam" id="PF03480">
    <property type="entry name" value="DctP"/>
    <property type="match status" value="1"/>
</dbReference>
<sequence>MKKVVSTVVSVLLLCTLAAAKINKNKNGSKKLANGKTVTIRWASVHPTAHPASQMMARIAEEVSEQTNGRVEIKGFPAAQLGASMDLIRGTQAGSIDMVSEGAANFGLYAPSVTIAEAPYIWRNIDHFEKALNGPFGQKISEELAGSGMRLLGAMYYGTRHLSTSTKAVHSVADCAGMKIRVPENDIFVAMAHSWGSNSRPITFSELYIALQYNIVDAQENPLPTFASAKFQEVQKYVILTGHVMTPLLIVINENTWQKLDPADREIVQASLAKNIEWQNDEIIKQENELIATLKLQGITIITPDVESFRVATLKTIPPMFEAKWGKGTWESIQSIQ</sequence>
<keyword evidence="7" id="KW-1185">Reference proteome</keyword>
<evidence type="ECO:0000256" key="3">
    <source>
        <dbReference type="ARBA" id="ARBA00022448"/>
    </source>
</evidence>
<gene>
    <name evidence="6" type="ORF">HMPREF0860_0962</name>
</gene>
<reference evidence="6 7" key="1">
    <citation type="submission" date="2013-08" db="EMBL/GenBank/DDBJ databases">
        <authorList>
            <person name="Durkin A.S."/>
            <person name="Haft D.R."/>
            <person name="McCorrison J."/>
            <person name="Torralba M."/>
            <person name="Gillis M."/>
            <person name="Haft D.H."/>
            <person name="Methe B."/>
            <person name="Sutton G."/>
            <person name="Nelson K.E."/>
        </authorList>
    </citation>
    <scope>NUCLEOTIDE SEQUENCE [LARGE SCALE GENOMIC DNA]</scope>
    <source>
        <strain evidence="6 7">ATCC 35536</strain>
    </source>
</reference>
<dbReference type="PANTHER" id="PTHR33376">
    <property type="match status" value="1"/>
</dbReference>
<organism evidence="6 7">
    <name type="scientific">Treponema socranskii subsp. socranskii VPI DR56BR1116 = ATCC 35536</name>
    <dbReference type="NCBI Taxonomy" id="1125725"/>
    <lineage>
        <taxon>Bacteria</taxon>
        <taxon>Pseudomonadati</taxon>
        <taxon>Spirochaetota</taxon>
        <taxon>Spirochaetia</taxon>
        <taxon>Spirochaetales</taxon>
        <taxon>Treponemataceae</taxon>
        <taxon>Treponema</taxon>
    </lineage>
</organism>
<evidence type="ECO:0000256" key="5">
    <source>
        <dbReference type="SAM" id="SignalP"/>
    </source>
</evidence>
<dbReference type="InterPro" id="IPR004682">
    <property type="entry name" value="TRAP_DctP"/>
</dbReference>
<dbReference type="NCBIfam" id="TIGR00787">
    <property type="entry name" value="dctP"/>
    <property type="match status" value="1"/>
</dbReference>
<comment type="caution">
    <text evidence="6">The sequence shown here is derived from an EMBL/GenBank/DDBJ whole genome shotgun (WGS) entry which is preliminary data.</text>
</comment>
<feature type="chain" id="PRO_5046929072" evidence="5">
    <location>
        <begin position="21"/>
        <end position="337"/>
    </location>
</feature>
<evidence type="ECO:0000256" key="2">
    <source>
        <dbReference type="ARBA" id="ARBA00009023"/>
    </source>
</evidence>
<feature type="signal peptide" evidence="5">
    <location>
        <begin position="1"/>
        <end position="20"/>
    </location>
</feature>
<dbReference type="PANTHER" id="PTHR33376:SF4">
    <property type="entry name" value="SIALIC ACID-BINDING PERIPLASMIC PROTEIN SIAP"/>
    <property type="match status" value="1"/>
</dbReference>
<name>A0ABP2YNZ2_TRESO</name>
<evidence type="ECO:0000256" key="1">
    <source>
        <dbReference type="ARBA" id="ARBA00004196"/>
    </source>
</evidence>
<dbReference type="EMBL" id="AVQI01000009">
    <property type="protein sequence ID" value="ERK04861.1"/>
    <property type="molecule type" value="Genomic_DNA"/>
</dbReference>
<proteinExistence type="inferred from homology"/>
<evidence type="ECO:0000313" key="6">
    <source>
        <dbReference type="EMBL" id="ERK04861.1"/>
    </source>
</evidence>
<evidence type="ECO:0000313" key="7">
    <source>
        <dbReference type="Proteomes" id="UP000016646"/>
    </source>
</evidence>
<keyword evidence="4 5" id="KW-0732">Signal</keyword>